<comment type="subcellular location">
    <subcellularLocation>
        <location evidence="1">Endoplasmic reticulum membrane</location>
    </subcellularLocation>
</comment>
<keyword evidence="4" id="KW-1185">Reference proteome</keyword>
<feature type="region of interest" description="Disordered" evidence="2">
    <location>
        <begin position="33"/>
        <end position="72"/>
    </location>
</feature>
<dbReference type="STRING" id="62062.ENSHHUP00000017150"/>
<proteinExistence type="predicted"/>
<dbReference type="PANTHER" id="PTHR13466:SF4">
    <property type="entry name" value="SMP-LTD DOMAIN-CONTAINING PROTEIN"/>
    <property type="match status" value="1"/>
</dbReference>
<name>A0A4W5L1M2_9TELE</name>
<evidence type="ECO:0008006" key="5">
    <source>
        <dbReference type="Google" id="ProtNLM"/>
    </source>
</evidence>
<dbReference type="GO" id="GO:0008289">
    <property type="term" value="F:lipid binding"/>
    <property type="evidence" value="ECO:0007669"/>
    <property type="project" value="TreeGrafter"/>
</dbReference>
<sequence length="198" mass="22078">MMTHNHLDPNAVFKVLCMFGGLSSKPRLCVLADSDEESSSAGSSDEEEVPPTEPQGTLGDKSTGTPPPPATDGRFLKFVDKIASSKYFQKATENEYIKKKIAEVSNMPLMLTVEVLELSGTLTVNIPPPPTDRIWYSFRVPPRLDLRVRPMLGEREVTFTHVTEWIEKKLSREFQVSLSSTCEVVPQQDIIHGTDVMI</sequence>
<dbReference type="CDD" id="cd21675">
    <property type="entry name" value="SMP_TEX2"/>
    <property type="match status" value="1"/>
</dbReference>
<accession>A0A4W5L1M2</accession>
<dbReference type="Proteomes" id="UP000314982">
    <property type="component" value="Unassembled WGS sequence"/>
</dbReference>
<reference evidence="3" key="3">
    <citation type="submission" date="2025-09" db="UniProtKB">
        <authorList>
            <consortium name="Ensembl"/>
        </authorList>
    </citation>
    <scope>IDENTIFICATION</scope>
</reference>
<feature type="compositionally biased region" description="Acidic residues" evidence="2">
    <location>
        <begin position="33"/>
        <end position="50"/>
    </location>
</feature>
<evidence type="ECO:0000313" key="4">
    <source>
        <dbReference type="Proteomes" id="UP000314982"/>
    </source>
</evidence>
<organism evidence="3 4">
    <name type="scientific">Hucho hucho</name>
    <name type="common">huchen</name>
    <dbReference type="NCBI Taxonomy" id="62062"/>
    <lineage>
        <taxon>Eukaryota</taxon>
        <taxon>Metazoa</taxon>
        <taxon>Chordata</taxon>
        <taxon>Craniata</taxon>
        <taxon>Vertebrata</taxon>
        <taxon>Euteleostomi</taxon>
        <taxon>Actinopterygii</taxon>
        <taxon>Neopterygii</taxon>
        <taxon>Teleostei</taxon>
        <taxon>Protacanthopterygii</taxon>
        <taxon>Salmoniformes</taxon>
        <taxon>Salmonidae</taxon>
        <taxon>Salmoninae</taxon>
        <taxon>Hucho</taxon>
    </lineage>
</organism>
<dbReference type="Ensembl" id="ENSHHUT00000017780.1">
    <property type="protein sequence ID" value="ENSHHUP00000017150.1"/>
    <property type="gene ID" value="ENSHHUG00000010688.1"/>
</dbReference>
<evidence type="ECO:0000256" key="2">
    <source>
        <dbReference type="SAM" id="MobiDB-lite"/>
    </source>
</evidence>
<dbReference type="PANTHER" id="PTHR13466">
    <property type="entry name" value="TEX2 PROTEIN-RELATED"/>
    <property type="match status" value="1"/>
</dbReference>
<dbReference type="AlphaFoldDB" id="A0A4W5L1M2"/>
<dbReference type="GeneTree" id="ENSGT00940000164352"/>
<reference evidence="3" key="2">
    <citation type="submission" date="2025-08" db="UniProtKB">
        <authorList>
            <consortium name="Ensembl"/>
        </authorList>
    </citation>
    <scope>IDENTIFICATION</scope>
</reference>
<dbReference type="GO" id="GO:0005789">
    <property type="term" value="C:endoplasmic reticulum membrane"/>
    <property type="evidence" value="ECO:0007669"/>
    <property type="project" value="UniProtKB-SubCell"/>
</dbReference>
<evidence type="ECO:0000256" key="1">
    <source>
        <dbReference type="ARBA" id="ARBA00004586"/>
    </source>
</evidence>
<reference evidence="4" key="1">
    <citation type="submission" date="2018-06" db="EMBL/GenBank/DDBJ databases">
        <title>Genome assembly of Danube salmon.</title>
        <authorList>
            <person name="Macqueen D.J."/>
            <person name="Gundappa M.K."/>
        </authorList>
    </citation>
    <scope>NUCLEOTIDE SEQUENCE [LARGE SCALE GENOMIC DNA]</scope>
</reference>
<protein>
    <recommendedName>
        <fullName evidence="5">SMP-LTD domain-containing protein</fullName>
    </recommendedName>
</protein>
<evidence type="ECO:0000313" key="3">
    <source>
        <dbReference type="Ensembl" id="ENSHHUP00000017150.1"/>
    </source>
</evidence>